<dbReference type="GO" id="GO:0004519">
    <property type="term" value="F:endonuclease activity"/>
    <property type="evidence" value="ECO:0007669"/>
    <property type="project" value="UniProtKB-KW"/>
</dbReference>
<dbReference type="SUPFAM" id="SSF52980">
    <property type="entry name" value="Restriction endonuclease-like"/>
    <property type="match status" value="1"/>
</dbReference>
<keyword evidence="2" id="KW-0378">Hydrolase</keyword>
<name>A0A4Q2GIN7_9ACTN</name>
<dbReference type="AlphaFoldDB" id="A0A4Q2GIN7"/>
<dbReference type="OrthoDB" id="5524117at2"/>
<evidence type="ECO:0000313" key="2">
    <source>
        <dbReference type="EMBL" id="QQC90404.1"/>
    </source>
</evidence>
<keyword evidence="2" id="KW-0255">Endonuclease</keyword>
<dbReference type="PANTHER" id="PTHR35400">
    <property type="entry name" value="SLR1083 PROTEIN"/>
    <property type="match status" value="1"/>
</dbReference>
<keyword evidence="2" id="KW-0540">Nuclease</keyword>
<dbReference type="Proteomes" id="UP000596130">
    <property type="component" value="Chromosome"/>
</dbReference>
<dbReference type="PANTHER" id="PTHR35400:SF3">
    <property type="entry name" value="SLL1072 PROTEIN"/>
    <property type="match status" value="1"/>
</dbReference>
<sequence>MGGTMTAEARTEALHALQPDGSAWPMPPQDGYTTDEFFSLDLPPHTELIDGSLIFVSPQRKFHTLAMYLFEQGLRTTVPEHLRVRREMAVVLGRRQAPEPDLVVVTAEADADQTQTRYRAEDVLLAVEVVSPDSEERDQDTKPRKYAAAGIRHYWLVRMDENKRPAVHTFELDPHTGGYAPTGIHHDRLKLAVPFTIDIDLTEIDRL</sequence>
<dbReference type="Pfam" id="PF05685">
    <property type="entry name" value="Uma2"/>
    <property type="match status" value="1"/>
</dbReference>
<feature type="domain" description="Putative restriction endonuclease" evidence="1">
    <location>
        <begin position="36"/>
        <end position="191"/>
    </location>
</feature>
<protein>
    <submittedName>
        <fullName evidence="2">Uma2 family endonuclease</fullName>
    </submittedName>
</protein>
<proteinExistence type="predicted"/>
<evidence type="ECO:0000313" key="3">
    <source>
        <dbReference type="Proteomes" id="UP000596130"/>
    </source>
</evidence>
<accession>A0A4Q2GIN7</accession>
<gene>
    <name evidence="2" type="ORF">I8755_19815</name>
</gene>
<dbReference type="EMBL" id="CP065959">
    <property type="protein sequence ID" value="QQC90404.1"/>
    <property type="molecule type" value="Genomic_DNA"/>
</dbReference>
<dbReference type="InterPro" id="IPR012296">
    <property type="entry name" value="Nuclease_put_TT1808"/>
</dbReference>
<evidence type="ECO:0000259" key="1">
    <source>
        <dbReference type="Pfam" id="PF05685"/>
    </source>
</evidence>
<dbReference type="InterPro" id="IPR008538">
    <property type="entry name" value="Uma2"/>
</dbReference>
<dbReference type="InterPro" id="IPR011335">
    <property type="entry name" value="Restrct_endonuc-II-like"/>
</dbReference>
<dbReference type="Gene3D" id="3.90.1570.10">
    <property type="entry name" value="tt1808, chain A"/>
    <property type="match status" value="1"/>
</dbReference>
<organism evidence="2 3">
    <name type="scientific">Streptomyces alfalfae</name>
    <dbReference type="NCBI Taxonomy" id="1642299"/>
    <lineage>
        <taxon>Bacteria</taxon>
        <taxon>Bacillati</taxon>
        <taxon>Actinomycetota</taxon>
        <taxon>Actinomycetes</taxon>
        <taxon>Kitasatosporales</taxon>
        <taxon>Streptomycetaceae</taxon>
        <taxon>Streptomyces</taxon>
    </lineage>
</organism>
<reference evidence="2 3" key="1">
    <citation type="submission" date="2020-12" db="EMBL/GenBank/DDBJ databases">
        <title>Identification and biosynthesis of polyene macrolides produced by Streptomyces alfalfae Men-myco-93-63.</title>
        <authorList>
            <person name="Liu D."/>
            <person name="Li Y."/>
            <person name="Liu L."/>
            <person name="Han X."/>
            <person name="Shen F."/>
        </authorList>
    </citation>
    <scope>NUCLEOTIDE SEQUENCE [LARGE SCALE GENOMIC DNA]</scope>
    <source>
        <strain evidence="2 3">Men-myco-93-63</strain>
    </source>
</reference>
<dbReference type="CDD" id="cd06260">
    <property type="entry name" value="DUF820-like"/>
    <property type="match status" value="1"/>
</dbReference>